<dbReference type="EMBL" id="QUMO01000001">
    <property type="protein sequence ID" value="REF89678.1"/>
    <property type="molecule type" value="Genomic_DNA"/>
</dbReference>
<dbReference type="InterPro" id="IPR029016">
    <property type="entry name" value="GAF-like_dom_sf"/>
</dbReference>
<gene>
    <name evidence="8" type="ORF">DES32_0914</name>
</gene>
<evidence type="ECO:0000256" key="5">
    <source>
        <dbReference type="ARBA" id="ARBA00023125"/>
    </source>
</evidence>
<dbReference type="Pfam" id="PF25601">
    <property type="entry name" value="AAA_lid_14"/>
    <property type="match status" value="1"/>
</dbReference>
<dbReference type="AlphaFoldDB" id="A0A3D9Z5Y2"/>
<evidence type="ECO:0000256" key="2">
    <source>
        <dbReference type="ARBA" id="ARBA00022840"/>
    </source>
</evidence>
<dbReference type="Gene3D" id="3.30.450.40">
    <property type="match status" value="1"/>
</dbReference>
<evidence type="ECO:0000256" key="6">
    <source>
        <dbReference type="ARBA" id="ARBA00023163"/>
    </source>
</evidence>
<dbReference type="GO" id="GO:0000160">
    <property type="term" value="P:phosphorelay signal transduction system"/>
    <property type="evidence" value="ECO:0007669"/>
    <property type="project" value="UniProtKB-KW"/>
</dbReference>
<dbReference type="Proteomes" id="UP000256900">
    <property type="component" value="Unassembled WGS sequence"/>
</dbReference>
<dbReference type="SUPFAM" id="SSF55781">
    <property type="entry name" value="GAF domain-like"/>
    <property type="match status" value="1"/>
</dbReference>
<dbReference type="InterPro" id="IPR002197">
    <property type="entry name" value="HTH_Fis"/>
</dbReference>
<dbReference type="Pfam" id="PF01590">
    <property type="entry name" value="GAF"/>
    <property type="match status" value="1"/>
</dbReference>
<dbReference type="Pfam" id="PF00158">
    <property type="entry name" value="Sigma54_activat"/>
    <property type="match status" value="1"/>
</dbReference>
<evidence type="ECO:0000313" key="9">
    <source>
        <dbReference type="Proteomes" id="UP000256900"/>
    </source>
</evidence>
<comment type="caution">
    <text evidence="8">The sequence shown here is derived from an EMBL/GenBank/DDBJ whole genome shotgun (WGS) entry which is preliminary data.</text>
</comment>
<reference evidence="8 9" key="1">
    <citation type="submission" date="2018-08" db="EMBL/GenBank/DDBJ databases">
        <title>Genomic Encyclopedia of Type Strains, Phase IV (KMG-IV): sequencing the most valuable type-strain genomes for metagenomic binning, comparative biology and taxonomic classification.</title>
        <authorList>
            <person name="Goeker M."/>
        </authorList>
    </citation>
    <scope>NUCLEOTIDE SEQUENCE [LARGE SCALE GENOMIC DNA]</scope>
    <source>
        <strain evidence="8 9">BW863</strain>
    </source>
</reference>
<evidence type="ECO:0000256" key="3">
    <source>
        <dbReference type="ARBA" id="ARBA00023012"/>
    </source>
</evidence>
<dbReference type="SUPFAM" id="SSF52540">
    <property type="entry name" value="P-loop containing nucleoside triphosphate hydrolases"/>
    <property type="match status" value="1"/>
</dbReference>
<dbReference type="GO" id="GO:0043565">
    <property type="term" value="F:sequence-specific DNA binding"/>
    <property type="evidence" value="ECO:0007669"/>
    <property type="project" value="InterPro"/>
</dbReference>
<dbReference type="Gene3D" id="1.10.8.60">
    <property type="match status" value="1"/>
</dbReference>
<dbReference type="InterPro" id="IPR058031">
    <property type="entry name" value="AAA_lid_NorR"/>
</dbReference>
<dbReference type="Pfam" id="PF02954">
    <property type="entry name" value="HTH_8"/>
    <property type="match status" value="1"/>
</dbReference>
<sequence length="616" mass="67660">MNSPSIKRHHASQVLALATRGHRAKDIATSWQRCLEVYRLDPERKEPIHILTSLELREARDPLDYLLSIAEQPLMELSRQVAAAGYIVMLTDATGVVLNTKAAGDTTPFGRWGLATGAIWSEQNEGTNGVGVCLAERRPITVHREEHFRSSYVGLTCSVTPIFDPVGRLIGGLDISSGDSRIDELVIAFAQAATNQTAARLESELFRHTYKNCWIASIAESPEGCALIAFNKDRQLVGANRLARTLLGLDDDRIQRGIEIVEAGFRDFPLNAQQQLVEVDGSSALVIDRSAQIEFPRSRPRPGALEPAPSDLVALAGGGAQTSDSIRRVVSSVRQGIPALIFGETGTGKERFARALHAYLAAPGEPFIRFDCEAFAGTMRNCENDKCDDFEERVRAAESGTLFLDCLGALPSSAQTRLLDFLLEERPLQVDKCKGRPARIISASRADIEDKVRNGSFRSDLYYILRGATLELPPLRSRHEKPALIKRLLQEVDPQLHLSDDALQLLMNYTWPGNIRELGLVLHVAAASCSNQIITARDIDVVAVKHENADAPGEGQPGSTIAAAERSVVLKQLENNNFDIAKTAAALGMSRATLYRRMKRYNVTKVIVARPSIEKF</sequence>
<evidence type="ECO:0000256" key="4">
    <source>
        <dbReference type="ARBA" id="ARBA00023015"/>
    </source>
</evidence>
<dbReference type="GO" id="GO:0006355">
    <property type="term" value="P:regulation of DNA-templated transcription"/>
    <property type="evidence" value="ECO:0007669"/>
    <property type="project" value="InterPro"/>
</dbReference>
<dbReference type="InterPro" id="IPR003018">
    <property type="entry name" value="GAF"/>
</dbReference>
<dbReference type="InterPro" id="IPR002078">
    <property type="entry name" value="Sigma_54_int"/>
</dbReference>
<dbReference type="SUPFAM" id="SSF46689">
    <property type="entry name" value="Homeodomain-like"/>
    <property type="match status" value="1"/>
</dbReference>
<dbReference type="PROSITE" id="PS50045">
    <property type="entry name" value="SIGMA54_INTERACT_4"/>
    <property type="match status" value="1"/>
</dbReference>
<protein>
    <submittedName>
        <fullName evidence="8">Transcriptional regulator of acetoin/glycerol metabolism</fullName>
    </submittedName>
</protein>
<proteinExistence type="predicted"/>
<accession>A0A3D9Z5Y2</accession>
<dbReference type="PANTHER" id="PTHR32071">
    <property type="entry name" value="TRANSCRIPTIONAL REGULATORY PROTEIN"/>
    <property type="match status" value="1"/>
</dbReference>
<keyword evidence="2" id="KW-0067">ATP-binding</keyword>
<dbReference type="PRINTS" id="PR01590">
    <property type="entry name" value="HTHFIS"/>
</dbReference>
<organism evidence="8 9">
    <name type="scientific">Methylovirgula ligni</name>
    <dbReference type="NCBI Taxonomy" id="569860"/>
    <lineage>
        <taxon>Bacteria</taxon>
        <taxon>Pseudomonadati</taxon>
        <taxon>Pseudomonadota</taxon>
        <taxon>Alphaproteobacteria</taxon>
        <taxon>Hyphomicrobiales</taxon>
        <taxon>Beijerinckiaceae</taxon>
        <taxon>Methylovirgula</taxon>
    </lineage>
</organism>
<dbReference type="PANTHER" id="PTHR32071:SF77">
    <property type="entry name" value="TRANSCRIPTIONAL REGULATORY PROTEIN"/>
    <property type="match status" value="1"/>
</dbReference>
<keyword evidence="6" id="KW-0804">Transcription</keyword>
<dbReference type="Gene3D" id="3.40.50.300">
    <property type="entry name" value="P-loop containing nucleotide triphosphate hydrolases"/>
    <property type="match status" value="1"/>
</dbReference>
<dbReference type="SMART" id="SM00382">
    <property type="entry name" value="AAA"/>
    <property type="match status" value="1"/>
</dbReference>
<dbReference type="InterPro" id="IPR009057">
    <property type="entry name" value="Homeodomain-like_sf"/>
</dbReference>
<keyword evidence="5" id="KW-0238">DNA-binding</keyword>
<feature type="domain" description="Sigma-54 factor interaction" evidence="7">
    <location>
        <begin position="312"/>
        <end position="527"/>
    </location>
</feature>
<evidence type="ECO:0000313" key="8">
    <source>
        <dbReference type="EMBL" id="REF89678.1"/>
    </source>
</evidence>
<dbReference type="InterPro" id="IPR027417">
    <property type="entry name" value="P-loop_NTPase"/>
</dbReference>
<evidence type="ECO:0000256" key="1">
    <source>
        <dbReference type="ARBA" id="ARBA00022741"/>
    </source>
</evidence>
<keyword evidence="3" id="KW-0902">Two-component regulatory system</keyword>
<dbReference type="InterPro" id="IPR003593">
    <property type="entry name" value="AAA+_ATPase"/>
</dbReference>
<dbReference type="Gene3D" id="1.10.10.60">
    <property type="entry name" value="Homeodomain-like"/>
    <property type="match status" value="1"/>
</dbReference>
<dbReference type="RefSeq" id="WP_165203988.1">
    <property type="nucleotide sequence ID" value="NZ_CP025086.1"/>
</dbReference>
<dbReference type="GO" id="GO:0005524">
    <property type="term" value="F:ATP binding"/>
    <property type="evidence" value="ECO:0007669"/>
    <property type="project" value="UniProtKB-KW"/>
</dbReference>
<keyword evidence="1" id="KW-0547">Nucleotide-binding</keyword>
<evidence type="ECO:0000259" key="7">
    <source>
        <dbReference type="PROSITE" id="PS50045"/>
    </source>
</evidence>
<keyword evidence="9" id="KW-1185">Reference proteome</keyword>
<keyword evidence="4" id="KW-0805">Transcription regulation</keyword>
<name>A0A3D9Z5Y2_9HYPH</name>
<dbReference type="CDD" id="cd00009">
    <property type="entry name" value="AAA"/>
    <property type="match status" value="1"/>
</dbReference>